<dbReference type="Proteomes" id="UP000184092">
    <property type="component" value="Unassembled WGS sequence"/>
</dbReference>
<evidence type="ECO:0000313" key="5">
    <source>
        <dbReference type="Proteomes" id="UP000184092"/>
    </source>
</evidence>
<evidence type="ECO:0000256" key="1">
    <source>
        <dbReference type="ARBA" id="ARBA00009353"/>
    </source>
</evidence>
<accession>A0A1M7PD01</accession>
<comment type="similarity">
    <text evidence="1">Belongs to the NAD(P)-dependent epimerase/dehydratase family. SDR39U1 subfamily.</text>
</comment>
<dbReference type="PANTHER" id="PTHR11092:SF0">
    <property type="entry name" value="EPIMERASE FAMILY PROTEIN SDR39U1"/>
    <property type="match status" value="1"/>
</dbReference>
<dbReference type="Pfam" id="PF01370">
    <property type="entry name" value="Epimerase"/>
    <property type="match status" value="1"/>
</dbReference>
<dbReference type="Pfam" id="PF08338">
    <property type="entry name" value="DUF1731"/>
    <property type="match status" value="1"/>
</dbReference>
<evidence type="ECO:0008006" key="6">
    <source>
        <dbReference type="Google" id="ProtNLM"/>
    </source>
</evidence>
<dbReference type="NCBIfam" id="TIGR01777">
    <property type="entry name" value="yfcH"/>
    <property type="match status" value="1"/>
</dbReference>
<evidence type="ECO:0000313" key="4">
    <source>
        <dbReference type="EMBL" id="SHN14837.1"/>
    </source>
</evidence>
<dbReference type="RefSeq" id="WP_244153829.1">
    <property type="nucleotide sequence ID" value="NZ_FRCL01000016.1"/>
</dbReference>
<dbReference type="SUPFAM" id="SSF51735">
    <property type="entry name" value="NAD(P)-binding Rossmann-fold domains"/>
    <property type="match status" value="1"/>
</dbReference>
<protein>
    <recommendedName>
        <fullName evidence="6">TIGR01777 family protein</fullName>
    </recommendedName>
</protein>
<dbReference type="PANTHER" id="PTHR11092">
    <property type="entry name" value="SUGAR NUCLEOTIDE EPIMERASE RELATED"/>
    <property type="match status" value="1"/>
</dbReference>
<dbReference type="EMBL" id="FRCL01000016">
    <property type="protein sequence ID" value="SHN14837.1"/>
    <property type="molecule type" value="Genomic_DNA"/>
</dbReference>
<name>A0A1M7PD01_9FLAO</name>
<gene>
    <name evidence="4" type="ORF">SAMN05216269_11622</name>
</gene>
<sequence>MIKRNVLISGGSGFIGRHLTSLLIEKGYSVSILSRSKKQNTAEISYYKWDVATQYIEEDAVLKADFIIHLAGENIAEKRWTKKRKDEILNSREQSTQLIYSVLKKNNKVLEAFVSASAIGIYGAVNGKKICTEETPNANDFLGFTCYKWEESIDFIEYLRIRTVKIRTGLVLGKEDGFLRKLLPIFRWRLGAALGSGKQYMPWIHVDDLCNMYVHALVNPMMAGPYNAAVNDNTNNLLFSKTLAKVLGYSLWLPNVPAFLIKLAMGEMSKIVLTGRRISSEKIERAGFTFKFKNLEEALRDCLRK</sequence>
<dbReference type="InterPro" id="IPR036291">
    <property type="entry name" value="NAD(P)-bd_dom_sf"/>
</dbReference>
<keyword evidence="5" id="KW-1185">Reference proteome</keyword>
<feature type="domain" description="DUF1731" evidence="3">
    <location>
        <begin position="256"/>
        <end position="301"/>
    </location>
</feature>
<reference evidence="5" key="1">
    <citation type="submission" date="2016-11" db="EMBL/GenBank/DDBJ databases">
        <authorList>
            <person name="Varghese N."/>
            <person name="Submissions S."/>
        </authorList>
    </citation>
    <scope>NUCLEOTIDE SEQUENCE [LARGE SCALE GENOMIC DNA]</scope>
    <source>
        <strain evidence="5">CGMCC 1.2749</strain>
    </source>
</reference>
<evidence type="ECO:0000259" key="3">
    <source>
        <dbReference type="Pfam" id="PF08338"/>
    </source>
</evidence>
<dbReference type="InterPro" id="IPR001509">
    <property type="entry name" value="Epimerase_deHydtase"/>
</dbReference>
<dbReference type="InterPro" id="IPR013549">
    <property type="entry name" value="DUF1731"/>
</dbReference>
<evidence type="ECO:0000259" key="2">
    <source>
        <dbReference type="Pfam" id="PF01370"/>
    </source>
</evidence>
<dbReference type="Gene3D" id="3.40.50.720">
    <property type="entry name" value="NAD(P)-binding Rossmann-like Domain"/>
    <property type="match status" value="1"/>
</dbReference>
<proteinExistence type="inferred from homology"/>
<dbReference type="STRING" id="178356.SAMN05216269_11622"/>
<organism evidence="4 5">
    <name type="scientific">Flavobacterium xinjiangense</name>
    <dbReference type="NCBI Taxonomy" id="178356"/>
    <lineage>
        <taxon>Bacteria</taxon>
        <taxon>Pseudomonadati</taxon>
        <taxon>Bacteroidota</taxon>
        <taxon>Flavobacteriia</taxon>
        <taxon>Flavobacteriales</taxon>
        <taxon>Flavobacteriaceae</taxon>
        <taxon>Flavobacterium</taxon>
    </lineage>
</organism>
<dbReference type="AlphaFoldDB" id="A0A1M7PD01"/>
<feature type="domain" description="NAD-dependent epimerase/dehydratase" evidence="2">
    <location>
        <begin position="6"/>
        <end position="222"/>
    </location>
</feature>
<dbReference type="InterPro" id="IPR010099">
    <property type="entry name" value="SDR39U1"/>
</dbReference>